<dbReference type="Proteomes" id="UP000322225">
    <property type="component" value="Chromosome 2"/>
</dbReference>
<reference evidence="3" key="1">
    <citation type="submission" date="2017-08" db="EMBL/GenBank/DDBJ databases">
        <authorList>
            <person name="Cuomo C."/>
            <person name="Billmyre B."/>
            <person name="Heitman J."/>
        </authorList>
    </citation>
    <scope>NUCLEOTIDE SEQUENCE</scope>
    <source>
        <strain evidence="3">CBS 12478</strain>
    </source>
</reference>
<dbReference type="GeneID" id="43590742"/>
<dbReference type="EMBL" id="CP144052">
    <property type="protein sequence ID" value="WWD16799.1"/>
    <property type="molecule type" value="Genomic_DNA"/>
</dbReference>
<dbReference type="InterPro" id="IPR007657">
    <property type="entry name" value="Glycosyltransferase_61"/>
</dbReference>
<feature type="region of interest" description="Disordered" evidence="1">
    <location>
        <begin position="1"/>
        <end position="35"/>
    </location>
</feature>
<keyword evidence="2" id="KW-0812">Transmembrane</keyword>
<gene>
    <name evidence="3" type="ORF">CI109_101231</name>
</gene>
<dbReference type="AlphaFoldDB" id="A0A5M6BW14"/>
<evidence type="ECO:0000313" key="3">
    <source>
        <dbReference type="EMBL" id="WWD16799.1"/>
    </source>
</evidence>
<accession>A0A5M6BW14</accession>
<keyword evidence="4" id="KW-1185">Reference proteome</keyword>
<evidence type="ECO:0000256" key="2">
    <source>
        <dbReference type="SAM" id="Phobius"/>
    </source>
</evidence>
<dbReference type="GO" id="GO:0005783">
    <property type="term" value="C:endoplasmic reticulum"/>
    <property type="evidence" value="ECO:0007669"/>
    <property type="project" value="TreeGrafter"/>
</dbReference>
<evidence type="ECO:0000313" key="4">
    <source>
        <dbReference type="Proteomes" id="UP000322225"/>
    </source>
</evidence>
<keyword evidence="2" id="KW-1133">Transmembrane helix</keyword>
<feature type="transmembrane region" description="Helical" evidence="2">
    <location>
        <begin position="84"/>
        <end position="106"/>
    </location>
</feature>
<feature type="region of interest" description="Disordered" evidence="1">
    <location>
        <begin position="213"/>
        <end position="238"/>
    </location>
</feature>
<evidence type="ECO:0000256" key="1">
    <source>
        <dbReference type="SAM" id="MobiDB-lite"/>
    </source>
</evidence>
<organism evidence="3 4">
    <name type="scientific">Kwoniella shandongensis</name>
    <dbReference type="NCBI Taxonomy" id="1734106"/>
    <lineage>
        <taxon>Eukaryota</taxon>
        <taxon>Fungi</taxon>
        <taxon>Dikarya</taxon>
        <taxon>Basidiomycota</taxon>
        <taxon>Agaricomycotina</taxon>
        <taxon>Tremellomycetes</taxon>
        <taxon>Tremellales</taxon>
        <taxon>Cryptococcaceae</taxon>
        <taxon>Kwoniella</taxon>
    </lineage>
</organism>
<reference evidence="3" key="2">
    <citation type="submission" date="2024-01" db="EMBL/GenBank/DDBJ databases">
        <title>Comparative genomics of Cryptococcus and Kwoniella reveals pathogenesis evolution and contrasting modes of karyotype evolution via chromosome fusion or intercentromeric recombination.</title>
        <authorList>
            <person name="Coelho M.A."/>
            <person name="David-Palma M."/>
            <person name="Shea T."/>
            <person name="Bowers K."/>
            <person name="McGinley-Smith S."/>
            <person name="Mohammad A.W."/>
            <person name="Gnirke A."/>
            <person name="Yurkov A.M."/>
            <person name="Nowrousian M."/>
            <person name="Sun S."/>
            <person name="Cuomo C.A."/>
            <person name="Heitman J."/>
        </authorList>
    </citation>
    <scope>NUCLEOTIDE SEQUENCE</scope>
    <source>
        <strain evidence="3">CBS 12478</strain>
    </source>
</reference>
<dbReference type="RefSeq" id="XP_031859100.1">
    <property type="nucleotide sequence ID" value="XM_032006584.1"/>
</dbReference>
<dbReference type="OrthoDB" id="546212at2759"/>
<sequence length="671" mass="73909">MASTSAYQPLPTSASSSTYPPSPPPLGPSPTSNTPVSSFSIFSPFSYYTRYTASSPPGPDSEQGGGWTHRSQSHRKSRLTPLTFLKYTFGVTAGLIVFHYFIIGAFPSSSYTTSYRNRFHHGHVYGSVEDRIAILDALDDVNKLDTPLTGGGGGGTFFRDSYPIKSMITFLELAEKEVKARGLDTCYGQLGRELIEAYHEGQVDYCSKRNTNSSTTTTKGFVPLNTTHDSSGSSSSEDRRTHITCLPVHHSSFSNWWPYPASPCLSTNIIPVPGESTRNSGDSRGYKAVGCEITPEGRQLLDEMGGEKFLGSYLDVQNDDEGLSTERCKERLERTVVVIGRQDQWNPFHVAEDLITTMVTILIAARTAPALINTRVQLVFQEGFGMDANHFTPLWDRIGAWAPRRLSLDPWQEGVCLTNTIHSVGAGASLLSAMGVGNPYSCASTITWAASHYYRLLFGLPPPSLALTTSGNGTPVRQRRPINVLWLSRAKLDTFAKSHDDWSSWRDVRHIINEPDLINKLRTELASLCDEGNDSSSSVFGPAGCTFEDAQEIPETWALTNPFDDDGITPTPVRFAMIDPTVHTLETQIHFVGHTTILLSSHGGALGLSLFLPPGEGTIVELQVEDVWGNWHFQHMAKEMGHGYEMVEIDKWVDTEVVWQSLKKWVLEAAG</sequence>
<feature type="compositionally biased region" description="Low complexity" evidence="1">
    <location>
        <begin position="9"/>
        <end position="19"/>
    </location>
</feature>
<dbReference type="GO" id="GO:0097363">
    <property type="term" value="F:protein O-acetylglucosaminyltransferase activity"/>
    <property type="evidence" value="ECO:0007669"/>
    <property type="project" value="TreeGrafter"/>
</dbReference>
<protein>
    <submittedName>
        <fullName evidence="3">Uncharacterized protein</fullName>
    </submittedName>
</protein>
<proteinExistence type="predicted"/>
<dbReference type="GO" id="GO:0035269">
    <property type="term" value="P:protein O-linked glycosylation via mannose"/>
    <property type="evidence" value="ECO:0007669"/>
    <property type="project" value="TreeGrafter"/>
</dbReference>
<feature type="region of interest" description="Disordered" evidence="1">
    <location>
        <begin position="53"/>
        <end position="73"/>
    </location>
</feature>
<dbReference type="PANTHER" id="PTHR20961">
    <property type="entry name" value="GLYCOSYLTRANSFERASE"/>
    <property type="match status" value="1"/>
</dbReference>
<dbReference type="PANTHER" id="PTHR20961:SF38">
    <property type="entry name" value="PROTEIN O-LINKED-MANNOSE BETA-1,4-N-ACETYLGLUCOSAMINYLTRANSFERASE 2"/>
    <property type="match status" value="1"/>
</dbReference>
<dbReference type="KEGG" id="ksn:43590742"/>
<keyword evidence="2" id="KW-0472">Membrane</keyword>
<name>A0A5M6BW14_9TREE</name>